<dbReference type="GO" id="GO:0004657">
    <property type="term" value="F:proline dehydrogenase activity"/>
    <property type="evidence" value="ECO:0007669"/>
    <property type="project" value="InterPro"/>
</dbReference>
<dbReference type="Gene3D" id="3.40.309.10">
    <property type="entry name" value="Aldehyde Dehydrogenase, Chain A, domain 2"/>
    <property type="match status" value="1"/>
</dbReference>
<dbReference type="Pfam" id="PF00171">
    <property type="entry name" value="Aldedh"/>
    <property type="match status" value="1"/>
</dbReference>
<dbReference type="GO" id="GO:0003842">
    <property type="term" value="F:L-glutamate gamma-semialdehyde dehydrogenase activity"/>
    <property type="evidence" value="ECO:0007669"/>
    <property type="project" value="UniProtKB-EC"/>
</dbReference>
<dbReference type="SUPFAM" id="SSF51730">
    <property type="entry name" value="FAD-linked oxidoreductase"/>
    <property type="match status" value="1"/>
</dbReference>
<name>A0A7X0FNL4_9MICO</name>
<evidence type="ECO:0000259" key="11">
    <source>
        <dbReference type="Pfam" id="PF01619"/>
    </source>
</evidence>
<comment type="catalytic activity">
    <reaction evidence="5">
        <text>L-glutamate 5-semialdehyde + NAD(+) + H2O = L-glutamate + NADH + 2 H(+)</text>
        <dbReference type="Rhea" id="RHEA:30235"/>
        <dbReference type="ChEBI" id="CHEBI:15377"/>
        <dbReference type="ChEBI" id="CHEBI:15378"/>
        <dbReference type="ChEBI" id="CHEBI:29985"/>
        <dbReference type="ChEBI" id="CHEBI:57540"/>
        <dbReference type="ChEBI" id="CHEBI:57945"/>
        <dbReference type="ChEBI" id="CHEBI:58066"/>
        <dbReference type="EC" id="1.2.1.88"/>
    </reaction>
</comment>
<dbReference type="InterPro" id="IPR016163">
    <property type="entry name" value="Ald_DH_C"/>
</dbReference>
<evidence type="ECO:0000256" key="5">
    <source>
        <dbReference type="ARBA" id="ARBA00048142"/>
    </source>
</evidence>
<evidence type="ECO:0000256" key="1">
    <source>
        <dbReference type="ARBA" id="ARBA00004786"/>
    </source>
</evidence>
<dbReference type="InterPro" id="IPR050485">
    <property type="entry name" value="Proline_metab_enzyme"/>
</dbReference>
<evidence type="ECO:0000259" key="10">
    <source>
        <dbReference type="Pfam" id="PF00171"/>
    </source>
</evidence>
<dbReference type="Pfam" id="PF01619">
    <property type="entry name" value="Pro_dh"/>
    <property type="match status" value="1"/>
</dbReference>
<keyword evidence="3 8" id="KW-0560">Oxidoreductase</keyword>
<dbReference type="GO" id="GO:0010133">
    <property type="term" value="P:L-proline catabolic process to L-glutamate"/>
    <property type="evidence" value="ECO:0007669"/>
    <property type="project" value="InterPro"/>
</dbReference>
<comment type="pathway">
    <text evidence="1">Amino-acid degradation; L-proline degradation into L-glutamate; L-glutamate from L-proline: step 2/2.</text>
</comment>
<evidence type="ECO:0000256" key="4">
    <source>
        <dbReference type="ARBA" id="ARBA00023027"/>
    </source>
</evidence>
<protein>
    <recommendedName>
        <fullName evidence="2">L-glutamate gamma-semialdehyde dehydrogenase</fullName>
        <ecNumber evidence="2">1.2.1.88</ecNumber>
    </recommendedName>
</protein>
<organism evidence="12 13">
    <name type="scientific">Microbacterium thalassium</name>
    <dbReference type="NCBI Taxonomy" id="362649"/>
    <lineage>
        <taxon>Bacteria</taxon>
        <taxon>Bacillati</taxon>
        <taxon>Actinomycetota</taxon>
        <taxon>Actinomycetes</taxon>
        <taxon>Micrococcales</taxon>
        <taxon>Microbacteriaceae</taxon>
        <taxon>Microbacterium</taxon>
    </lineage>
</organism>
<dbReference type="Gene3D" id="3.40.605.10">
    <property type="entry name" value="Aldehyde Dehydrogenase, Chain A, domain 1"/>
    <property type="match status" value="1"/>
</dbReference>
<dbReference type="RefSeq" id="WP_184750027.1">
    <property type="nucleotide sequence ID" value="NZ_BAAAJR010000003.1"/>
</dbReference>
<dbReference type="PROSITE" id="PS00687">
    <property type="entry name" value="ALDEHYDE_DEHYDR_GLU"/>
    <property type="match status" value="1"/>
</dbReference>
<evidence type="ECO:0000256" key="8">
    <source>
        <dbReference type="RuleBase" id="RU003345"/>
    </source>
</evidence>
<dbReference type="GO" id="GO:0009898">
    <property type="term" value="C:cytoplasmic side of plasma membrane"/>
    <property type="evidence" value="ECO:0007669"/>
    <property type="project" value="TreeGrafter"/>
</dbReference>
<evidence type="ECO:0000313" key="13">
    <source>
        <dbReference type="Proteomes" id="UP000537775"/>
    </source>
</evidence>
<dbReference type="PROSITE" id="PS00070">
    <property type="entry name" value="ALDEHYDE_DEHYDR_CYS"/>
    <property type="match status" value="1"/>
</dbReference>
<evidence type="ECO:0000256" key="3">
    <source>
        <dbReference type="ARBA" id="ARBA00023002"/>
    </source>
</evidence>
<dbReference type="PANTHER" id="PTHR42862">
    <property type="entry name" value="DELTA-1-PYRROLINE-5-CARBOXYLATE DEHYDROGENASE 1, ISOFORM A-RELATED"/>
    <property type="match status" value="1"/>
</dbReference>
<dbReference type="InterPro" id="IPR002872">
    <property type="entry name" value="Proline_DH_dom"/>
</dbReference>
<dbReference type="SUPFAM" id="SSF53720">
    <property type="entry name" value="ALDH-like"/>
    <property type="match status" value="1"/>
</dbReference>
<dbReference type="InterPro" id="IPR016160">
    <property type="entry name" value="Ald_DH_CS_CYS"/>
</dbReference>
<dbReference type="InterPro" id="IPR029041">
    <property type="entry name" value="FAD-linked_oxidoreductase-like"/>
</dbReference>
<dbReference type="GO" id="GO:0003700">
    <property type="term" value="F:DNA-binding transcription factor activity"/>
    <property type="evidence" value="ECO:0007669"/>
    <property type="project" value="InterPro"/>
</dbReference>
<evidence type="ECO:0000256" key="9">
    <source>
        <dbReference type="SAM" id="MobiDB-lite"/>
    </source>
</evidence>
<feature type="region of interest" description="Disordered" evidence="9">
    <location>
        <begin position="462"/>
        <end position="493"/>
    </location>
</feature>
<accession>A0A7X0FNL4</accession>
<comment type="caution">
    <text evidence="12">The sequence shown here is derived from an EMBL/GenBank/DDBJ whole genome shotgun (WGS) entry which is preliminary data.</text>
</comment>
<proteinExistence type="inferred from homology"/>
<dbReference type="InterPro" id="IPR016162">
    <property type="entry name" value="Ald_DH_N"/>
</dbReference>
<dbReference type="EC" id="1.2.1.88" evidence="2"/>
<dbReference type="Gene3D" id="3.20.20.220">
    <property type="match status" value="1"/>
</dbReference>
<keyword evidence="13" id="KW-1185">Reference proteome</keyword>
<dbReference type="InterPro" id="IPR015590">
    <property type="entry name" value="Aldehyde_DH_dom"/>
</dbReference>
<dbReference type="AlphaFoldDB" id="A0A7X0FNL4"/>
<evidence type="ECO:0000256" key="6">
    <source>
        <dbReference type="PIRSR" id="PIRSR000197-1"/>
    </source>
</evidence>
<sequence>MTTVEVQSGDVAMDEGPETDAAIADAAIALAARWVTEAADADVDPAAERLAGVLKDPNGLPFTLGFVDGVMRPESVVAAASRLNHVAPIVPGFLPWYLRGAVRVGGAVAPIAPMPVVPIARRVLREMVGHLIVDARPEKLGPAIASIRESGARLNLNLLGEAVLGDGEALRRLEGIHDLIRRPDVDYVSVKVSAIVSHISMWAFDETVDKVVERLLPLYATAAENGTFINLDMEEYRDLDLTIAVFTRILADERLTGLEAGIVLQAYLPDALPALERLTEWARERVDAGGAPIKVRLVKGANLAMEHVDAVMHGWAVATYDTKLDSDANYVRCLRFALDPENTRAVRLGVAGHNLFDIAYAWLLAGERGVTRDIEFEMLLGMAQGQVQAVSREVGHVLLYVPVVRPDEFDVAISYLVRRLEENASHENFLSAAFDLHEDASLFARERDRFVASLERADDPALATGARRAQQRGGGADAVPAAADGEDGAAAEAAAEPTMTGAVLEIADTDDSFVETAVFSSRESDVLAAGVAGFANTPDSDPALPQVRSWAKDVLARIPSSTAGEVAITAARVGSPDQVDAVVARVKKAGARWGERPAAERASVLEAAARALESRRAELIEVAASETGKVFAEADVEVSEAVDFARYYAATARELDRVSGAVFVPAQVTLVTPPWNFPLAIPAGGVLAALAAGSGVVFKPAPQARRCAAVIAEALWAAGIPRDVLALVDVDEGSLGKKLVSHPDVDRVILTGSFETAALFRSWRPELPLLAETSGKNAMIVMPSADLDLAASDLVKSAFGHAGQKCSAASLAILVGPVARSERVMRQVKDAATSLRVGPPTDPTAEVGPVIEVPQGKLSWALTTLGDGEEWLVEPHMVAPEIGAGRPAPDPWAGRLWRPGIRTGVKPGSRVHREEFFGPVLGIMRAASLAEAIELQNAVAYGLTAGLYTQDARDLATWLDEVQAGNLYVNRGITGAIVQRQPFGGWKRSSVGPGTKAGGPNYLIGLGSWRPSTGGTPSQTLHLRGLDSRIRDAIEAAQPSLGYEAFEWLRRGALSDALAWDREFGKVKDVSRLGVERNLFRYRPVPAVAVRATADAPWQALLRVVLAGIRAGTEMTVSATTGVPAPVRRALDDAGIALYVESDAEWIERMQAADPRPPRVRLIGSESAVASLHRTLAAAFDGDPDLAVYDSAVTTAGRLELLPFLREQSITITAHRFGNPDDWSADVI</sequence>
<dbReference type="InterPro" id="IPR029510">
    <property type="entry name" value="Ald_DH_CS_GLU"/>
</dbReference>
<evidence type="ECO:0000256" key="2">
    <source>
        <dbReference type="ARBA" id="ARBA00012884"/>
    </source>
</evidence>
<evidence type="ECO:0000313" key="12">
    <source>
        <dbReference type="EMBL" id="MBB6390818.1"/>
    </source>
</evidence>
<feature type="active site" evidence="6">
    <location>
        <position position="806"/>
    </location>
</feature>
<gene>
    <name evidence="12" type="ORF">HD594_001131</name>
</gene>
<dbReference type="Proteomes" id="UP000537775">
    <property type="component" value="Unassembled WGS sequence"/>
</dbReference>
<dbReference type="PANTHER" id="PTHR42862:SF1">
    <property type="entry name" value="DELTA-1-PYRROLINE-5-CARBOXYLATE DEHYDROGENASE 2, ISOFORM A-RELATED"/>
    <property type="match status" value="1"/>
</dbReference>
<comment type="similarity">
    <text evidence="8">Belongs to the aldehyde dehydrogenase family.</text>
</comment>
<dbReference type="InterPro" id="IPR025703">
    <property type="entry name" value="Bifunct_PutA"/>
</dbReference>
<dbReference type="InterPro" id="IPR016161">
    <property type="entry name" value="Ald_DH/histidinol_DH"/>
</dbReference>
<keyword evidence="4" id="KW-0520">NAD</keyword>
<dbReference type="EMBL" id="JACHML010000001">
    <property type="protein sequence ID" value="MBB6390818.1"/>
    <property type="molecule type" value="Genomic_DNA"/>
</dbReference>
<feature type="active site" evidence="6 7">
    <location>
        <position position="772"/>
    </location>
</feature>
<evidence type="ECO:0000256" key="7">
    <source>
        <dbReference type="PROSITE-ProRule" id="PRU10007"/>
    </source>
</evidence>
<reference evidence="12 13" key="1">
    <citation type="submission" date="2020-08" db="EMBL/GenBank/DDBJ databases">
        <title>Sequencing the genomes of 1000 actinobacteria strains.</title>
        <authorList>
            <person name="Klenk H.-P."/>
        </authorList>
    </citation>
    <scope>NUCLEOTIDE SEQUENCE [LARGE SCALE GENOMIC DNA]</scope>
    <source>
        <strain evidence="12 13">DSM 12511</strain>
    </source>
</reference>
<feature type="domain" description="Aldehyde dehydrogenase" evidence="10">
    <location>
        <begin position="567"/>
        <end position="998"/>
    </location>
</feature>
<feature type="domain" description="Proline dehydrogenase" evidence="11">
    <location>
        <begin position="144"/>
        <end position="431"/>
    </location>
</feature>
<dbReference type="PIRSF" id="PIRSF000197">
    <property type="entry name" value="Bifunct_PutA"/>
    <property type="match status" value="1"/>
</dbReference>